<evidence type="ECO:0000313" key="5">
    <source>
        <dbReference type="EMBL" id="OYO25002.1"/>
    </source>
</evidence>
<dbReference type="PANTHER" id="PTHR45947:SF3">
    <property type="entry name" value="SULFOQUINOVOSYL TRANSFERASE SQD2"/>
    <property type="match status" value="1"/>
</dbReference>
<organism evidence="5 6">
    <name type="scientific">Enemella dayhoffiae</name>
    <dbReference type="NCBI Taxonomy" id="2016507"/>
    <lineage>
        <taxon>Bacteria</taxon>
        <taxon>Bacillati</taxon>
        <taxon>Actinomycetota</taxon>
        <taxon>Actinomycetes</taxon>
        <taxon>Propionibacteriales</taxon>
        <taxon>Propionibacteriaceae</taxon>
        <taxon>Enemella</taxon>
    </lineage>
</organism>
<dbReference type="AlphaFoldDB" id="A0A255HC90"/>
<gene>
    <name evidence="5" type="ORF">CGZ93_00590</name>
</gene>
<evidence type="ECO:0000259" key="3">
    <source>
        <dbReference type="Pfam" id="PF00534"/>
    </source>
</evidence>
<feature type="domain" description="Glycosyl transferase family 1" evidence="3">
    <location>
        <begin position="195"/>
        <end position="299"/>
    </location>
</feature>
<dbReference type="InterPro" id="IPR001296">
    <property type="entry name" value="Glyco_trans_1"/>
</dbReference>
<dbReference type="Proteomes" id="UP000216311">
    <property type="component" value="Unassembled WGS sequence"/>
</dbReference>
<evidence type="ECO:0000256" key="2">
    <source>
        <dbReference type="ARBA" id="ARBA00022679"/>
    </source>
</evidence>
<dbReference type="Pfam" id="PF00534">
    <property type="entry name" value="Glycos_transf_1"/>
    <property type="match status" value="1"/>
</dbReference>
<comment type="caution">
    <text evidence="5">The sequence shown here is derived from an EMBL/GenBank/DDBJ whole genome shotgun (WGS) entry which is preliminary data.</text>
</comment>
<proteinExistence type="predicted"/>
<reference evidence="5 6" key="1">
    <citation type="submission" date="2017-07" db="EMBL/GenBank/DDBJ databases">
        <title>Draft whole genome sequences of clinical Proprionibacteriaceae strains.</title>
        <authorList>
            <person name="Bernier A.-M."/>
            <person name="Bernard K."/>
            <person name="Domingo M.-C."/>
        </authorList>
    </citation>
    <scope>NUCLEOTIDE SEQUENCE [LARGE SCALE GENOMIC DNA]</scope>
    <source>
        <strain evidence="5 6">NML 130396</strain>
    </source>
</reference>
<evidence type="ECO:0000259" key="4">
    <source>
        <dbReference type="Pfam" id="PF13439"/>
    </source>
</evidence>
<keyword evidence="2" id="KW-0808">Transferase</keyword>
<dbReference type="InterPro" id="IPR028098">
    <property type="entry name" value="Glyco_trans_4-like_N"/>
</dbReference>
<dbReference type="SUPFAM" id="SSF53756">
    <property type="entry name" value="UDP-Glycosyltransferase/glycogen phosphorylase"/>
    <property type="match status" value="1"/>
</dbReference>
<dbReference type="GO" id="GO:1901137">
    <property type="term" value="P:carbohydrate derivative biosynthetic process"/>
    <property type="evidence" value="ECO:0007669"/>
    <property type="project" value="UniProtKB-ARBA"/>
</dbReference>
<evidence type="ECO:0008006" key="7">
    <source>
        <dbReference type="Google" id="ProtNLM"/>
    </source>
</evidence>
<keyword evidence="1" id="KW-0328">Glycosyltransferase</keyword>
<accession>A0A255HC90</accession>
<evidence type="ECO:0000256" key="1">
    <source>
        <dbReference type="ARBA" id="ARBA00022676"/>
    </source>
</evidence>
<dbReference type="OrthoDB" id="9809227at2"/>
<evidence type="ECO:0000313" key="6">
    <source>
        <dbReference type="Proteomes" id="UP000216311"/>
    </source>
</evidence>
<dbReference type="RefSeq" id="WP_094362209.1">
    <property type="nucleotide sequence ID" value="NZ_NMVQ01000001.1"/>
</dbReference>
<dbReference type="InterPro" id="IPR050194">
    <property type="entry name" value="Glycosyltransferase_grp1"/>
</dbReference>
<dbReference type="GO" id="GO:0016757">
    <property type="term" value="F:glycosyltransferase activity"/>
    <property type="evidence" value="ECO:0007669"/>
    <property type="project" value="UniProtKB-KW"/>
</dbReference>
<dbReference type="Pfam" id="PF13439">
    <property type="entry name" value="Glyco_transf_4"/>
    <property type="match status" value="1"/>
</dbReference>
<keyword evidence="6" id="KW-1185">Reference proteome</keyword>
<dbReference type="Gene3D" id="3.40.50.2000">
    <property type="entry name" value="Glycogen Phosphorylase B"/>
    <property type="match status" value="2"/>
</dbReference>
<feature type="domain" description="Glycosyltransferase subfamily 4-like N-terminal" evidence="4">
    <location>
        <begin position="21"/>
        <end position="182"/>
    </location>
</feature>
<sequence>MRRLRIAVIGPYRYPLRQPVPGGLEGHVMDQVRLLRGRGHEVLLVAPRGSEQLDPRHPELAFEPLRWPEDADPSDDRLPPGALAAQEQAYATAMHALARIRPAVDVVHNHSLSGAPLRLAARLGLPMLTTLHTPVLTEMLSGLREAGTRAGQQFVAVSEHTRRGWAQAGVPAEVLLNGVDTSVWRPGPGGPGLFWFGRVVPEKAPHLAVLVARRAGLPLRLAGRVGAPRYFREVLAPLLDDHAHYLGECSTDELAELVGSSGCVLVTPGWDEPFGLVLPESLSCGTPVAAFARGGLIETGAGTPAVRLVRPDDLSGLAAAAVDLVGRPELRDVARAVAEAQFSVGARIGWLERAHLRLANQRVTRQWTRPAVQAPA</sequence>
<protein>
    <recommendedName>
        <fullName evidence="7">D-inositol 3-phosphate glycosyltransferase</fullName>
    </recommendedName>
</protein>
<dbReference type="EMBL" id="NMVQ01000001">
    <property type="protein sequence ID" value="OYO25002.1"/>
    <property type="molecule type" value="Genomic_DNA"/>
</dbReference>
<dbReference type="PANTHER" id="PTHR45947">
    <property type="entry name" value="SULFOQUINOVOSYL TRANSFERASE SQD2"/>
    <property type="match status" value="1"/>
</dbReference>
<name>A0A255HC90_9ACTN</name>